<dbReference type="InterPro" id="IPR052186">
    <property type="entry name" value="Hydantoin_racemase-like"/>
</dbReference>
<evidence type="ECO:0000256" key="1">
    <source>
        <dbReference type="ARBA" id="ARBA00038414"/>
    </source>
</evidence>
<comment type="similarity">
    <text evidence="1">Belongs to the HyuE racemase family.</text>
</comment>
<dbReference type="InterPro" id="IPR015942">
    <property type="entry name" value="Asp/Glu/hydantoin_racemase"/>
</dbReference>
<evidence type="ECO:0000256" key="2">
    <source>
        <dbReference type="ARBA" id="ARBA00051635"/>
    </source>
</evidence>
<evidence type="ECO:0000256" key="5">
    <source>
        <dbReference type="ARBA" id="ARBA00093199"/>
    </source>
</evidence>
<protein>
    <recommendedName>
        <fullName evidence="4">Hydantoin racemase</fullName>
        <ecNumber evidence="3">5.1.99.5</ecNumber>
    </recommendedName>
</protein>
<dbReference type="KEGG" id="vih:AB0763_15950"/>
<dbReference type="PANTHER" id="PTHR28047">
    <property type="entry name" value="PROTEIN DCG1"/>
    <property type="match status" value="1"/>
</dbReference>
<organism evidence="7">
    <name type="scientific">Vibrio sp. HB236076</name>
    <dbReference type="NCBI Taxonomy" id="3232307"/>
    <lineage>
        <taxon>Bacteria</taxon>
        <taxon>Pseudomonadati</taxon>
        <taxon>Pseudomonadota</taxon>
        <taxon>Gammaproteobacteria</taxon>
        <taxon>Vibrionales</taxon>
        <taxon>Vibrionaceae</taxon>
        <taxon>Vibrio</taxon>
    </lineage>
</organism>
<evidence type="ECO:0000256" key="6">
    <source>
        <dbReference type="ARBA" id="ARBA00093234"/>
    </source>
</evidence>
<sequence length="243" mass="25839">MKIQLINPNTTESMTLSMADSAERVANPGTDLIPRTPKHGPSSIECAFDEALATAAVLDEIAHGERNQVDGHIIACFGDPGIEAAKEIATAPVIGIAGAAFQMASCVSHRFAVVTTMSRTVPMTEALLSHYGVAHQCATIIATDIPVLDLECLADSAYQTLKQACQEAIHTHRAEAIVLGCAGMAPLVAQLQSELGVPIIDGVSAAVKMVESLVTLNLSTSKAGQYQRPYPKSYQGRYQHWNQ</sequence>
<evidence type="ECO:0000256" key="4">
    <source>
        <dbReference type="ARBA" id="ARBA00067972"/>
    </source>
</evidence>
<comment type="catalytic activity">
    <reaction evidence="5">
        <text>D-5-benzylhydantoin = L-5-benzylhydantoin</text>
        <dbReference type="Rhea" id="RHEA:83991"/>
        <dbReference type="ChEBI" id="CHEBI:176864"/>
        <dbReference type="ChEBI" id="CHEBI:233540"/>
    </reaction>
</comment>
<dbReference type="Pfam" id="PF01177">
    <property type="entry name" value="Asp_Glu_race"/>
    <property type="match status" value="1"/>
</dbReference>
<geneLocation type="plasmid" evidence="7">
    <name>p-HB236076</name>
</geneLocation>
<dbReference type="EC" id="5.1.99.5" evidence="3"/>
<dbReference type="FunFam" id="3.40.50.12500:FF:000001">
    <property type="entry name" value="Putative hydantoin racemase"/>
    <property type="match status" value="1"/>
</dbReference>
<keyword evidence="7" id="KW-0614">Plasmid</keyword>
<dbReference type="Gene3D" id="3.40.50.12500">
    <property type="match status" value="1"/>
</dbReference>
<gene>
    <name evidence="7" type="ORF">AB0763_15950</name>
</gene>
<dbReference type="InterPro" id="IPR053714">
    <property type="entry name" value="Iso_Racemase_Enz_sf"/>
</dbReference>
<evidence type="ECO:0000256" key="3">
    <source>
        <dbReference type="ARBA" id="ARBA00066406"/>
    </source>
</evidence>
<comment type="catalytic activity">
    <reaction evidence="6">
        <text>D-5-isobutylhydantoin = L-5-isobutylhydantoin</text>
        <dbReference type="Rhea" id="RHEA:84231"/>
        <dbReference type="ChEBI" id="CHEBI:233609"/>
        <dbReference type="ChEBI" id="CHEBI:233610"/>
    </reaction>
</comment>
<proteinExistence type="inferred from homology"/>
<dbReference type="RefSeq" id="WP_306099439.1">
    <property type="nucleotide sequence ID" value="NZ_CP162602.1"/>
</dbReference>
<comment type="catalytic activity">
    <reaction evidence="2">
        <text>a D-5-monosubstituted hydantoin = a L-5-monosubstituted hydantoin</text>
        <dbReference type="Rhea" id="RHEA:46624"/>
        <dbReference type="ChEBI" id="CHEBI:86339"/>
        <dbReference type="ChEBI" id="CHEBI:86340"/>
        <dbReference type="EC" id="5.1.99.5"/>
    </reaction>
</comment>
<dbReference type="PANTHER" id="PTHR28047:SF5">
    <property type="entry name" value="PROTEIN DCG1"/>
    <property type="match status" value="1"/>
</dbReference>
<dbReference type="GO" id="GO:0047661">
    <property type="term" value="F:amino-acid racemase activity"/>
    <property type="evidence" value="ECO:0007669"/>
    <property type="project" value="InterPro"/>
</dbReference>
<dbReference type="AlphaFoldDB" id="A0AB39HII6"/>
<name>A0AB39HII6_9VIBR</name>
<dbReference type="EMBL" id="CP162602">
    <property type="protein sequence ID" value="XDK26534.1"/>
    <property type="molecule type" value="Genomic_DNA"/>
</dbReference>
<accession>A0AB39HII6</accession>
<evidence type="ECO:0000313" key="7">
    <source>
        <dbReference type="EMBL" id="XDK26534.1"/>
    </source>
</evidence>
<reference evidence="7" key="1">
    <citation type="submission" date="2024-07" db="EMBL/GenBank/DDBJ databases">
        <title>Genome Analysis of a Potential Novel Vibrio Species Secreting pH- and Thermo-stable Alginate Lyase and its Application in Producing Alginate Oligosaccharides.</title>
        <authorList>
            <person name="Huang H."/>
            <person name="Bao K."/>
        </authorList>
    </citation>
    <scope>NUCLEOTIDE SEQUENCE</scope>
    <source>
        <strain evidence="7">HB236076</strain>
        <plasmid evidence="7">p-HB236076</plasmid>
    </source>
</reference>
<dbReference type="GO" id="GO:0036348">
    <property type="term" value="F:hydantoin racemase activity"/>
    <property type="evidence" value="ECO:0007669"/>
    <property type="project" value="UniProtKB-EC"/>
</dbReference>